<dbReference type="PANTHER" id="PTHR24173:SF74">
    <property type="entry name" value="ANKYRIN REPEAT DOMAIN-CONTAINING PROTEIN 16"/>
    <property type="match status" value="1"/>
</dbReference>
<evidence type="ECO:0000256" key="3">
    <source>
        <dbReference type="ARBA" id="ARBA00022737"/>
    </source>
</evidence>
<keyword evidence="6 9" id="KW-0472">Membrane</keyword>
<evidence type="ECO:0000256" key="6">
    <source>
        <dbReference type="ARBA" id="ARBA00023136"/>
    </source>
</evidence>
<dbReference type="RefSeq" id="XP_007838916.1">
    <property type="nucleotide sequence ID" value="XM_007840725.1"/>
</dbReference>
<dbReference type="PROSITE" id="PS50088">
    <property type="entry name" value="ANK_REPEAT"/>
    <property type="match status" value="4"/>
</dbReference>
<dbReference type="SUPFAM" id="SSF144083">
    <property type="entry name" value="Magnesium transport protein CorA, transmembrane region"/>
    <property type="match status" value="1"/>
</dbReference>
<dbReference type="InterPro" id="IPR002110">
    <property type="entry name" value="Ankyrin_rpt"/>
</dbReference>
<gene>
    <name evidence="10" type="ORF">PFICI_12144</name>
</gene>
<dbReference type="Gene3D" id="1.25.40.20">
    <property type="entry name" value="Ankyrin repeat-containing domain"/>
    <property type="match status" value="3"/>
</dbReference>
<feature type="region of interest" description="Disordered" evidence="8">
    <location>
        <begin position="635"/>
        <end position="701"/>
    </location>
</feature>
<proteinExistence type="predicted"/>
<keyword evidence="3" id="KW-0677">Repeat</keyword>
<keyword evidence="5 7" id="KW-0040">ANK repeat</keyword>
<dbReference type="SUPFAM" id="SSF48403">
    <property type="entry name" value="Ankyrin repeat"/>
    <property type="match status" value="2"/>
</dbReference>
<dbReference type="OrthoDB" id="426293at2759"/>
<dbReference type="EMBL" id="KI912117">
    <property type="protein sequence ID" value="ETS76757.1"/>
    <property type="molecule type" value="Genomic_DNA"/>
</dbReference>
<dbReference type="InterPro" id="IPR036770">
    <property type="entry name" value="Ankyrin_rpt-contain_sf"/>
</dbReference>
<dbReference type="PROSITE" id="PS50297">
    <property type="entry name" value="ANK_REP_REGION"/>
    <property type="match status" value="3"/>
</dbReference>
<evidence type="ECO:0000256" key="7">
    <source>
        <dbReference type="PROSITE-ProRule" id="PRU00023"/>
    </source>
</evidence>
<dbReference type="HOGENOM" id="CLU_003905_0_0_1"/>
<evidence type="ECO:0000313" key="11">
    <source>
        <dbReference type="Proteomes" id="UP000030651"/>
    </source>
</evidence>
<feature type="repeat" description="ANK" evidence="7">
    <location>
        <begin position="263"/>
        <end position="295"/>
    </location>
</feature>
<dbReference type="InParanoid" id="W3WUH1"/>
<dbReference type="Proteomes" id="UP000030651">
    <property type="component" value="Unassembled WGS sequence"/>
</dbReference>
<dbReference type="SMART" id="SM00248">
    <property type="entry name" value="ANK"/>
    <property type="match status" value="12"/>
</dbReference>
<dbReference type="Pfam" id="PF01544">
    <property type="entry name" value="CorA"/>
    <property type="match status" value="1"/>
</dbReference>
<dbReference type="Pfam" id="PF12796">
    <property type="entry name" value="Ank_2"/>
    <property type="match status" value="3"/>
</dbReference>
<feature type="compositionally biased region" description="Acidic residues" evidence="8">
    <location>
        <begin position="661"/>
        <end position="686"/>
    </location>
</feature>
<evidence type="ECO:0000256" key="9">
    <source>
        <dbReference type="SAM" id="Phobius"/>
    </source>
</evidence>
<dbReference type="InterPro" id="IPR002523">
    <property type="entry name" value="MgTranspt_CorA/ZnTranspt_ZntB"/>
</dbReference>
<evidence type="ECO:0000256" key="2">
    <source>
        <dbReference type="ARBA" id="ARBA00022692"/>
    </source>
</evidence>
<reference evidence="11" key="1">
    <citation type="journal article" date="2015" name="BMC Genomics">
        <title>Genomic and transcriptomic analysis of the endophytic fungus Pestalotiopsis fici reveals its lifestyle and high potential for synthesis of natural products.</title>
        <authorList>
            <person name="Wang X."/>
            <person name="Zhang X."/>
            <person name="Liu L."/>
            <person name="Xiang M."/>
            <person name="Wang W."/>
            <person name="Sun X."/>
            <person name="Che Y."/>
            <person name="Guo L."/>
            <person name="Liu G."/>
            <person name="Guo L."/>
            <person name="Wang C."/>
            <person name="Yin W.B."/>
            <person name="Stadler M."/>
            <person name="Zhang X."/>
            <person name="Liu X."/>
        </authorList>
    </citation>
    <scope>NUCLEOTIDE SEQUENCE [LARGE SCALE GENOMIC DNA]</scope>
    <source>
        <strain evidence="11">W106-1 / CGMCC3.15140</strain>
    </source>
</reference>
<dbReference type="KEGG" id="pfy:PFICI_12144"/>
<dbReference type="PRINTS" id="PR01415">
    <property type="entry name" value="ANKYRIN"/>
</dbReference>
<comment type="subcellular location">
    <subcellularLocation>
        <location evidence="1">Membrane</location>
        <topology evidence="1">Multi-pass membrane protein</topology>
    </subcellularLocation>
</comment>
<evidence type="ECO:0000313" key="10">
    <source>
        <dbReference type="EMBL" id="ETS76757.1"/>
    </source>
</evidence>
<dbReference type="eggNOG" id="KOG4177">
    <property type="taxonomic scope" value="Eukaryota"/>
</dbReference>
<keyword evidence="4 9" id="KW-1133">Transmembrane helix</keyword>
<evidence type="ECO:0000256" key="5">
    <source>
        <dbReference type="ARBA" id="ARBA00023043"/>
    </source>
</evidence>
<dbReference type="Gene3D" id="1.20.58.340">
    <property type="entry name" value="Magnesium transport protein CorA, transmembrane region"/>
    <property type="match status" value="1"/>
</dbReference>
<dbReference type="InterPro" id="IPR045863">
    <property type="entry name" value="CorA_TM1_TM2"/>
</dbReference>
<keyword evidence="2 9" id="KW-0812">Transmembrane</keyword>
<feature type="repeat" description="ANK" evidence="7">
    <location>
        <begin position="404"/>
        <end position="436"/>
    </location>
</feature>
<dbReference type="GO" id="GO:0016020">
    <property type="term" value="C:membrane"/>
    <property type="evidence" value="ECO:0007669"/>
    <property type="project" value="UniProtKB-SubCell"/>
</dbReference>
<name>W3WUH1_PESFW</name>
<feature type="region of interest" description="Disordered" evidence="8">
    <location>
        <begin position="1"/>
        <end position="24"/>
    </location>
</feature>
<organism evidence="10 11">
    <name type="scientific">Pestalotiopsis fici (strain W106-1 / CGMCC3.15140)</name>
    <dbReference type="NCBI Taxonomy" id="1229662"/>
    <lineage>
        <taxon>Eukaryota</taxon>
        <taxon>Fungi</taxon>
        <taxon>Dikarya</taxon>
        <taxon>Ascomycota</taxon>
        <taxon>Pezizomycotina</taxon>
        <taxon>Sordariomycetes</taxon>
        <taxon>Xylariomycetidae</taxon>
        <taxon>Amphisphaeriales</taxon>
        <taxon>Sporocadaceae</taxon>
        <taxon>Pestalotiopsis</taxon>
    </lineage>
</organism>
<accession>W3WUH1</accession>
<keyword evidence="11" id="KW-1185">Reference proteome</keyword>
<evidence type="ECO:0000256" key="1">
    <source>
        <dbReference type="ARBA" id="ARBA00004141"/>
    </source>
</evidence>
<dbReference type="PANTHER" id="PTHR24173">
    <property type="entry name" value="ANKYRIN REPEAT CONTAINING"/>
    <property type="match status" value="1"/>
</dbReference>
<sequence>MDSEDSDIEIVPPPRRSGFTNLPPRAGQPRLITAVKNNNFPLLEKLLGQSNNYNRAGLLSQRGPRDTTALHWAAKLGQVEVLELLVAHIEIDAKDASGRTALFYAVDSKANQLKVLEILLYSGARVNQYDKNGKTALWVAADKGKLHAVEKLVELDKSTLHKAVQRCDKDTSAHDNKLKVVATLMACGADVHAVNKHGATLLHLAAYNGCLAVLNLLKGYKDLATKLDKFGYTPFGIAAERGWKHVLECLLEHFDVDIEAVSGSWTPLIHAADAGHLEAVKYLVSKGANLMAKSRTGYLPVFIACINRHDEVAMALLASMTRSQALLVTNEDRVPLISIAAGSGCTRVVARLLEYLQADNSVQRVLSEMIDRCTVAYEAIRGNHHATAMLLLANGASTQGVDGDGNTVLHWAAIHGDHILIQSLLEGNSGSNQQVANMNRKQETPVTLAAAGQHDEVVALLLKHQDPHRIHGQNTNGWKALHWAAWYMRLDLVRLLITKGADITKKDASDRTASQVAQDLVPKSIEMLEWLTLPETLSADQVDTELQRPVLQESAEDVCKDTQAYIMDIYGQRMIEKTGFSVHNIIYEYGPHEIMSAAAKARRIDNNPDIRWIHLPANNDLVQTVCVDHAGLRSQARQNERERYPAPAVVQNRIDSQSFESFDDLSDLDDETDGGFNDVSDDEDAPREETYRDKRDSNQQDVFEVTIGLGNTDVTSQMDGSTTEIDLKAQDLSLAPNPEKIEVKKVTFSPGPPGDMKSPRDGLEIDLKVEGGSENGKSEASEEHYPRNILLRRPRLTNPTADLHVKLQVFIEECLPHENVAYPLRRLQSFFKMPYLTFTKAKHHIQSQRMLENGIGANQIAPSTDGNSDGAAWERKIVQSYGEQDVLQLPQTLGRFYYHALSNIDDEMKDHVLFQHQDRKSKTTPESDRAICMVDQLWVFLVDNATVITSCSKQQDPDIVDIQKSICEHLTQHKDRRPHLGSAFGMIPLAIAVCARRTIDWQLGVDKERLLGVFASAIALASRREVELFDEFTQALATEDRLLRQYEKPPRRDIRQEIELLREVKRILDELNIIKTVLLSQKSVLDEAFSYIAKPPGRQGGWTSMSTADREIVGVVDYYRTLSKVDLVHQEVDKLIHDAKEVQNNINHLLDLRQKDANLSEAIWTRKSSEDTTRQSRTVMVFTVVTIVFLPITFLSSLFALDIKSFPHDEGGNLSYSPEWAYSRLVGITFAVSVPLVLLAFFVNEVSDWISGLFSRGSKSTGSAHGEVAGPRTAQFSNQKTEEIAAAEGEEIASDQASRWRNVLRRRPVIQRPTSSV</sequence>
<feature type="transmembrane region" description="Helical" evidence="9">
    <location>
        <begin position="1221"/>
        <end position="1243"/>
    </location>
</feature>
<dbReference type="GeneID" id="19277157"/>
<feature type="repeat" description="ANK" evidence="7">
    <location>
        <begin position="476"/>
        <end position="508"/>
    </location>
</feature>
<feature type="compositionally biased region" description="Basic and acidic residues" evidence="8">
    <location>
        <begin position="687"/>
        <end position="698"/>
    </location>
</feature>
<feature type="transmembrane region" description="Helical" evidence="9">
    <location>
        <begin position="1179"/>
        <end position="1201"/>
    </location>
</feature>
<protein>
    <submittedName>
        <fullName evidence="10">Uncharacterized protein</fullName>
    </submittedName>
</protein>
<evidence type="ECO:0000256" key="8">
    <source>
        <dbReference type="SAM" id="MobiDB-lite"/>
    </source>
</evidence>
<feature type="repeat" description="ANK" evidence="7">
    <location>
        <begin position="97"/>
        <end position="131"/>
    </location>
</feature>
<dbReference type="GO" id="GO:0046873">
    <property type="term" value="F:metal ion transmembrane transporter activity"/>
    <property type="evidence" value="ECO:0007669"/>
    <property type="project" value="InterPro"/>
</dbReference>
<evidence type="ECO:0000256" key="4">
    <source>
        <dbReference type="ARBA" id="ARBA00022989"/>
    </source>
</evidence>